<keyword evidence="2" id="KW-1185">Reference proteome</keyword>
<dbReference type="Proteomes" id="UP000024284">
    <property type="component" value="Unassembled WGS sequence"/>
</dbReference>
<comment type="caution">
    <text evidence="1">The sequence shown here is derived from an EMBL/GenBank/DDBJ whole genome shotgun (WGS) entry which is preliminary data.</text>
</comment>
<reference evidence="1" key="1">
    <citation type="submission" date="2014-08" db="EMBL/GenBank/DDBJ databases">
        <title>Draft genome sequences of Sphingobium herbicidovorans.</title>
        <authorList>
            <person name="Gan H.M."/>
            <person name="Gan H.Y."/>
            <person name="Savka M.A."/>
        </authorList>
    </citation>
    <scope>NUCLEOTIDE SEQUENCE [LARGE SCALE GENOMIC DNA]</scope>
    <source>
        <strain evidence="1">NBRC 16415</strain>
    </source>
</reference>
<evidence type="ECO:0000313" key="2">
    <source>
        <dbReference type="Proteomes" id="UP000024284"/>
    </source>
</evidence>
<organism evidence="1 2">
    <name type="scientific">Sphingobium herbicidovorans (strain ATCC 700291 / DSM 11019 / CCUG 56400 / KCTC 2939 / LMG 18315 / NBRC 16415 / MH)</name>
    <name type="common">Sphingomonas herbicidovorans</name>
    <dbReference type="NCBI Taxonomy" id="1219045"/>
    <lineage>
        <taxon>Bacteria</taxon>
        <taxon>Pseudomonadati</taxon>
        <taxon>Pseudomonadota</taxon>
        <taxon>Alphaproteobacteria</taxon>
        <taxon>Sphingomonadales</taxon>
        <taxon>Sphingomonadaceae</taxon>
        <taxon>Sphingobium</taxon>
    </lineage>
</organism>
<proteinExistence type="predicted"/>
<accession>A0A086P4M0</accession>
<gene>
    <name evidence="1" type="ORF">BV98_003921</name>
</gene>
<dbReference type="RefSeq" id="WP_037469413.1">
    <property type="nucleotide sequence ID" value="NZ_BCZD01000016.1"/>
</dbReference>
<dbReference type="OrthoDB" id="3848366at2"/>
<dbReference type="EMBL" id="JFZA02000062">
    <property type="protein sequence ID" value="KFG88338.1"/>
    <property type="molecule type" value="Genomic_DNA"/>
</dbReference>
<sequence>MQTSETLFSKADIARADRPIRLGSLLFTMVEPRPGYEAAYNRWYERDHFYSGCMIGAYTVSGGRYVATRAEKAKRFGSGDMDLAKGSYLALYWILDGHHQDWDAWAVKQVNDLHATGRMFKERDHIHTSFYNFDAEYNAPGSTMPIELALDRAYGGVVAFVVDLNPGKSAADLSAFLRARDLPGDVALSGSPLPLDPTSPKDVPVETNDRAVFLSFSIEDPKAVWESAYVPLGKAIEESGIGRIAIASPFIPTIVGTDAYTDQL</sequence>
<name>A0A086P4M0_SPHHM</name>
<dbReference type="STRING" id="76947.GCA_002080435_03846"/>
<dbReference type="PATRIC" id="fig|1219045.3.peg.3981"/>
<protein>
    <submittedName>
        <fullName evidence="1">Uncharacterized protein</fullName>
    </submittedName>
</protein>
<evidence type="ECO:0000313" key="1">
    <source>
        <dbReference type="EMBL" id="KFG88338.1"/>
    </source>
</evidence>
<dbReference type="eggNOG" id="ENOG502Z9U4">
    <property type="taxonomic scope" value="Bacteria"/>
</dbReference>
<dbReference type="AlphaFoldDB" id="A0A086P4M0"/>